<dbReference type="PROSITE" id="PS50113">
    <property type="entry name" value="PAC"/>
    <property type="match status" value="1"/>
</dbReference>
<dbReference type="InterPro" id="IPR013767">
    <property type="entry name" value="PAS_fold"/>
</dbReference>
<proteinExistence type="predicted"/>
<dbReference type="PANTHER" id="PTHR44757">
    <property type="entry name" value="DIGUANYLATE CYCLASE DGCP"/>
    <property type="match status" value="1"/>
</dbReference>
<dbReference type="GO" id="GO:0071111">
    <property type="term" value="F:cyclic-guanylate-specific phosphodiesterase activity"/>
    <property type="evidence" value="ECO:0007669"/>
    <property type="project" value="UniProtKB-EC"/>
</dbReference>
<dbReference type="InterPro" id="IPR000700">
    <property type="entry name" value="PAS-assoc_C"/>
</dbReference>
<feature type="domain" description="Response regulatory" evidence="3">
    <location>
        <begin position="8"/>
        <end position="125"/>
    </location>
</feature>
<feature type="domain" description="GGDEF" evidence="7">
    <location>
        <begin position="417"/>
        <end position="550"/>
    </location>
</feature>
<dbReference type="InterPro" id="IPR000014">
    <property type="entry name" value="PAS"/>
</dbReference>
<dbReference type="Gene3D" id="3.40.50.2300">
    <property type="match status" value="1"/>
</dbReference>
<dbReference type="InterPro" id="IPR043128">
    <property type="entry name" value="Rev_trsase/Diguanyl_cyclase"/>
</dbReference>
<evidence type="ECO:0000259" key="5">
    <source>
        <dbReference type="PROSITE" id="PS50113"/>
    </source>
</evidence>
<evidence type="ECO:0008006" key="10">
    <source>
        <dbReference type="Google" id="ProtNLM"/>
    </source>
</evidence>
<dbReference type="Gene3D" id="3.20.20.450">
    <property type="entry name" value="EAL domain"/>
    <property type="match status" value="1"/>
</dbReference>
<evidence type="ECO:0000256" key="2">
    <source>
        <dbReference type="PROSITE-ProRule" id="PRU00169"/>
    </source>
</evidence>
<dbReference type="InterPro" id="IPR011006">
    <property type="entry name" value="CheY-like_superfamily"/>
</dbReference>
<dbReference type="PROSITE" id="PS50883">
    <property type="entry name" value="EAL"/>
    <property type="match status" value="1"/>
</dbReference>
<dbReference type="Pfam" id="PF00990">
    <property type="entry name" value="GGDEF"/>
    <property type="match status" value="1"/>
</dbReference>
<name>A0A2K2HAI1_9BACT</name>
<reference evidence="8 9" key="1">
    <citation type="journal article" date="2018" name="Genome Announc.">
        <title>Genome Sequence of Geothermobacter sp. HR-1 Iron Reducer from the Loihi Seamount.</title>
        <authorList>
            <person name="Smith H."/>
            <person name="Abuyen K."/>
            <person name="Tremblay J."/>
            <person name="Savalia P."/>
            <person name="Perez-Rodriguez I."/>
            <person name="Emerson D."/>
            <person name="Tully B."/>
            <person name="Amend J."/>
        </authorList>
    </citation>
    <scope>NUCLEOTIDE SEQUENCE [LARGE SCALE GENOMIC DNA]</scope>
    <source>
        <strain evidence="8 9">HR-1</strain>
    </source>
</reference>
<protein>
    <recommendedName>
        <fullName evidence="10">PAS domain S-box-containing protein/diguanylate cyclase (GGDEF) domain-containing protein</fullName>
    </recommendedName>
</protein>
<sequence length="826" mass="92902">MVDYNDLKILLVEDQNTAATLVREQLAAAKSFRFHLTLTDRLDNALALGRRQDFDVALVDLGLPDTTDGELFERLHQRYPELPVVILCDNDQEQQAIDLVRSGAQAYLVKGGFGPSSLANTVRYAIERQKLYKAVETTSIQAVEAGARLQTLVQHYADAIIVLDHNDIISFANPAAEELFGTSQENLIGTPFIFPLKPEKSSEIEFLGKGGMPVVVEGLTSAIEWDGYPAQLVTLRNITSRKQLERKIDAERSFLQRVIDGVMDPIMVTDLDCRVRLKNKAAGQLLAGDPGDNWPLRCHRLPDRPERPCRSGSSCSLAEARKGTISRHIQDYRLPDGRVRHFEVEATPLKSDDGSIQGIIEASRDVTERLLAEKHLRQNQQTLQHLALHDALTDLPNRMLFIDRLRQALAKARRNDRPLALMFLDLDRFKNVNDSLGHSCGDLFLQEIASRLGGCVRETDTVARLGGDEFVILLEDIHDDHAVSRMAQNFLNTLSRKLQVDGHDLYPTASIGISLYPHDAEDAEELMKCADAAMYLAKERGRNTYQFFSAELKSKAHEMLTLESALRQAIQQEQLRVHYQPQYSLTRRKPVGLEALVRWEHPERGLISPADFIPLAEETGLIIPIGEWVLRTACRQHKEWLDQGMRPLRLAVNLSRRQFRQNNLIEMIGEILDESGLPPELLELEITESSIMNDVENAIGTMHALREMGVHLAIDDFGSGYSSLSCLKQFPISKLKIDQSFVRDLTSVAGDAAITHAIIDLARNLKLEVVAEGIETREQMRFLKKNGCHHGQGFLFSKPLPVKKIAALVQDWVPRFGFGRRLMPAM</sequence>
<keyword evidence="2" id="KW-0597">Phosphoprotein</keyword>
<feature type="modified residue" description="4-aspartylphosphate" evidence="2">
    <location>
        <position position="60"/>
    </location>
</feature>
<dbReference type="AlphaFoldDB" id="A0A2K2HAI1"/>
<dbReference type="Pfam" id="PF00989">
    <property type="entry name" value="PAS"/>
    <property type="match status" value="1"/>
</dbReference>
<dbReference type="Gene3D" id="3.30.450.20">
    <property type="entry name" value="PAS domain"/>
    <property type="match status" value="2"/>
</dbReference>
<dbReference type="SUPFAM" id="SSF52172">
    <property type="entry name" value="CheY-like"/>
    <property type="match status" value="1"/>
</dbReference>
<dbReference type="Proteomes" id="UP000236340">
    <property type="component" value="Unassembled WGS sequence"/>
</dbReference>
<dbReference type="InterPro" id="IPR052155">
    <property type="entry name" value="Biofilm_reg_signaling"/>
</dbReference>
<dbReference type="OrthoDB" id="9777298at2"/>
<dbReference type="InterPro" id="IPR029787">
    <property type="entry name" value="Nucleotide_cyclase"/>
</dbReference>
<dbReference type="InterPro" id="IPR035965">
    <property type="entry name" value="PAS-like_dom_sf"/>
</dbReference>
<dbReference type="InterPro" id="IPR000160">
    <property type="entry name" value="GGDEF_dom"/>
</dbReference>
<dbReference type="NCBIfam" id="TIGR00229">
    <property type="entry name" value="sensory_box"/>
    <property type="match status" value="1"/>
</dbReference>
<dbReference type="Gene3D" id="3.30.70.270">
    <property type="match status" value="1"/>
</dbReference>
<dbReference type="GO" id="GO:0000160">
    <property type="term" value="P:phosphorelay signal transduction system"/>
    <property type="evidence" value="ECO:0007669"/>
    <property type="project" value="InterPro"/>
</dbReference>
<dbReference type="SMART" id="SM00052">
    <property type="entry name" value="EAL"/>
    <property type="match status" value="1"/>
</dbReference>
<dbReference type="GO" id="GO:0071732">
    <property type="term" value="P:cellular response to nitric oxide"/>
    <property type="evidence" value="ECO:0007669"/>
    <property type="project" value="UniProtKB-ARBA"/>
</dbReference>
<organism evidence="8 9">
    <name type="scientific">Geothermobacter hydrogeniphilus</name>
    <dbReference type="NCBI Taxonomy" id="1969733"/>
    <lineage>
        <taxon>Bacteria</taxon>
        <taxon>Pseudomonadati</taxon>
        <taxon>Thermodesulfobacteriota</taxon>
        <taxon>Desulfuromonadia</taxon>
        <taxon>Desulfuromonadales</taxon>
        <taxon>Geothermobacteraceae</taxon>
        <taxon>Geothermobacter</taxon>
    </lineage>
</organism>
<dbReference type="EMBL" id="PPFX01000016">
    <property type="protein sequence ID" value="PNU20239.1"/>
    <property type="molecule type" value="Genomic_DNA"/>
</dbReference>
<evidence type="ECO:0000313" key="9">
    <source>
        <dbReference type="Proteomes" id="UP000236340"/>
    </source>
</evidence>
<dbReference type="PANTHER" id="PTHR44757:SF2">
    <property type="entry name" value="BIOFILM ARCHITECTURE MAINTENANCE PROTEIN MBAA"/>
    <property type="match status" value="1"/>
</dbReference>
<dbReference type="CDD" id="cd01948">
    <property type="entry name" value="EAL"/>
    <property type="match status" value="1"/>
</dbReference>
<dbReference type="InterPro" id="IPR013656">
    <property type="entry name" value="PAS_4"/>
</dbReference>
<accession>A0A2K2HAI1</accession>
<feature type="domain" description="EAL" evidence="6">
    <location>
        <begin position="559"/>
        <end position="813"/>
    </location>
</feature>
<dbReference type="FunFam" id="3.20.20.450:FF:000001">
    <property type="entry name" value="Cyclic di-GMP phosphodiesterase yahA"/>
    <property type="match status" value="1"/>
</dbReference>
<dbReference type="SMART" id="SM00448">
    <property type="entry name" value="REC"/>
    <property type="match status" value="1"/>
</dbReference>
<dbReference type="Pfam" id="PF00563">
    <property type="entry name" value="EAL"/>
    <property type="match status" value="1"/>
</dbReference>
<dbReference type="SUPFAM" id="SSF141868">
    <property type="entry name" value="EAL domain-like"/>
    <property type="match status" value="1"/>
</dbReference>
<dbReference type="InterPro" id="IPR001610">
    <property type="entry name" value="PAC"/>
</dbReference>
<dbReference type="RefSeq" id="WP_103115353.1">
    <property type="nucleotide sequence ID" value="NZ_PPFX01000016.1"/>
</dbReference>
<dbReference type="CDD" id="cd00156">
    <property type="entry name" value="REC"/>
    <property type="match status" value="1"/>
</dbReference>
<dbReference type="NCBIfam" id="TIGR00254">
    <property type="entry name" value="GGDEF"/>
    <property type="match status" value="1"/>
</dbReference>
<dbReference type="SUPFAM" id="SSF55073">
    <property type="entry name" value="Nucleotide cyclase"/>
    <property type="match status" value="1"/>
</dbReference>
<evidence type="ECO:0000259" key="3">
    <source>
        <dbReference type="PROSITE" id="PS50110"/>
    </source>
</evidence>
<evidence type="ECO:0000256" key="1">
    <source>
        <dbReference type="ARBA" id="ARBA00051114"/>
    </source>
</evidence>
<comment type="catalytic activity">
    <reaction evidence="1">
        <text>3',3'-c-di-GMP + H2O = 5'-phosphoguanylyl(3'-&gt;5')guanosine + H(+)</text>
        <dbReference type="Rhea" id="RHEA:24902"/>
        <dbReference type="ChEBI" id="CHEBI:15377"/>
        <dbReference type="ChEBI" id="CHEBI:15378"/>
        <dbReference type="ChEBI" id="CHEBI:58754"/>
        <dbReference type="ChEBI" id="CHEBI:58805"/>
        <dbReference type="EC" id="3.1.4.52"/>
    </reaction>
    <physiologicalReaction direction="left-to-right" evidence="1">
        <dbReference type="Rhea" id="RHEA:24903"/>
    </physiologicalReaction>
</comment>
<evidence type="ECO:0000259" key="4">
    <source>
        <dbReference type="PROSITE" id="PS50112"/>
    </source>
</evidence>
<dbReference type="SMART" id="SM00086">
    <property type="entry name" value="PAC"/>
    <property type="match status" value="2"/>
</dbReference>
<evidence type="ECO:0000259" key="7">
    <source>
        <dbReference type="PROSITE" id="PS50887"/>
    </source>
</evidence>
<dbReference type="Pfam" id="PF08448">
    <property type="entry name" value="PAS_4"/>
    <property type="match status" value="1"/>
</dbReference>
<comment type="caution">
    <text evidence="8">The sequence shown here is derived from an EMBL/GenBank/DDBJ whole genome shotgun (WGS) entry which is preliminary data.</text>
</comment>
<dbReference type="Pfam" id="PF00072">
    <property type="entry name" value="Response_reg"/>
    <property type="match status" value="1"/>
</dbReference>
<dbReference type="GO" id="GO:0006355">
    <property type="term" value="P:regulation of DNA-templated transcription"/>
    <property type="evidence" value="ECO:0007669"/>
    <property type="project" value="InterPro"/>
</dbReference>
<dbReference type="SMART" id="SM00091">
    <property type="entry name" value="PAS"/>
    <property type="match status" value="2"/>
</dbReference>
<dbReference type="CDD" id="cd00130">
    <property type="entry name" value="PAS"/>
    <property type="match status" value="1"/>
</dbReference>
<dbReference type="PROSITE" id="PS50112">
    <property type="entry name" value="PAS"/>
    <property type="match status" value="1"/>
</dbReference>
<feature type="domain" description="PAS" evidence="4">
    <location>
        <begin position="145"/>
        <end position="196"/>
    </location>
</feature>
<gene>
    <name evidence="8" type="ORF">C2E25_08625</name>
</gene>
<dbReference type="FunFam" id="3.30.70.270:FF:000001">
    <property type="entry name" value="Diguanylate cyclase domain protein"/>
    <property type="match status" value="1"/>
</dbReference>
<dbReference type="InterPro" id="IPR035919">
    <property type="entry name" value="EAL_sf"/>
</dbReference>
<dbReference type="SUPFAM" id="SSF55785">
    <property type="entry name" value="PYP-like sensor domain (PAS domain)"/>
    <property type="match status" value="2"/>
</dbReference>
<dbReference type="SMART" id="SM00267">
    <property type="entry name" value="GGDEF"/>
    <property type="match status" value="1"/>
</dbReference>
<feature type="domain" description="PAC" evidence="5">
    <location>
        <begin position="325"/>
        <end position="378"/>
    </location>
</feature>
<dbReference type="PROSITE" id="PS50887">
    <property type="entry name" value="GGDEF"/>
    <property type="match status" value="1"/>
</dbReference>
<evidence type="ECO:0000259" key="6">
    <source>
        <dbReference type="PROSITE" id="PS50883"/>
    </source>
</evidence>
<evidence type="ECO:0000313" key="8">
    <source>
        <dbReference type="EMBL" id="PNU20239.1"/>
    </source>
</evidence>
<dbReference type="CDD" id="cd01949">
    <property type="entry name" value="GGDEF"/>
    <property type="match status" value="1"/>
</dbReference>
<dbReference type="InterPro" id="IPR001789">
    <property type="entry name" value="Sig_transdc_resp-reg_receiver"/>
</dbReference>
<dbReference type="InterPro" id="IPR001633">
    <property type="entry name" value="EAL_dom"/>
</dbReference>
<dbReference type="PROSITE" id="PS50110">
    <property type="entry name" value="RESPONSE_REGULATORY"/>
    <property type="match status" value="1"/>
</dbReference>